<dbReference type="GO" id="GO:0005524">
    <property type="term" value="F:ATP binding"/>
    <property type="evidence" value="ECO:0007669"/>
    <property type="project" value="UniProtKB-UniRule"/>
</dbReference>
<accession>A0A7R9ZTV0</accession>
<reference evidence="10" key="1">
    <citation type="submission" date="2021-01" db="EMBL/GenBank/DDBJ databases">
        <authorList>
            <person name="Corre E."/>
            <person name="Pelletier E."/>
            <person name="Niang G."/>
            <person name="Scheremetjew M."/>
            <person name="Finn R."/>
            <person name="Kale V."/>
            <person name="Holt S."/>
            <person name="Cochrane G."/>
            <person name="Meng A."/>
            <person name="Brown T."/>
            <person name="Cohen L."/>
        </authorList>
    </citation>
    <scope>NUCLEOTIDE SEQUENCE</scope>
    <source>
        <strain evidence="10">B593</strain>
    </source>
</reference>
<feature type="compositionally biased region" description="Low complexity" evidence="8">
    <location>
        <begin position="680"/>
        <end position="689"/>
    </location>
</feature>
<feature type="compositionally biased region" description="Polar residues" evidence="8">
    <location>
        <begin position="620"/>
        <end position="638"/>
    </location>
</feature>
<keyword evidence="6 7" id="KW-0505">Motor protein</keyword>
<evidence type="ECO:0000256" key="4">
    <source>
        <dbReference type="ARBA" id="ARBA00022840"/>
    </source>
</evidence>
<dbReference type="GO" id="GO:0003777">
    <property type="term" value="F:microtubule motor activity"/>
    <property type="evidence" value="ECO:0007669"/>
    <property type="project" value="InterPro"/>
</dbReference>
<dbReference type="PANTHER" id="PTHR47969">
    <property type="entry name" value="CHROMOSOME-ASSOCIATED KINESIN KIF4A-RELATED"/>
    <property type="match status" value="1"/>
</dbReference>
<dbReference type="GO" id="GO:0005737">
    <property type="term" value="C:cytoplasm"/>
    <property type="evidence" value="ECO:0007669"/>
    <property type="project" value="UniProtKB-SubCell"/>
</dbReference>
<dbReference type="InterPro" id="IPR027417">
    <property type="entry name" value="P-loop_NTPase"/>
</dbReference>
<dbReference type="InterPro" id="IPR027640">
    <property type="entry name" value="Kinesin-like_fam"/>
</dbReference>
<feature type="region of interest" description="Disordered" evidence="8">
    <location>
        <begin position="740"/>
        <end position="760"/>
    </location>
</feature>
<proteinExistence type="inferred from homology"/>
<dbReference type="Pfam" id="PF00225">
    <property type="entry name" value="Kinesin"/>
    <property type="match status" value="1"/>
</dbReference>
<dbReference type="PANTHER" id="PTHR47969:SF15">
    <property type="entry name" value="CHROMOSOME-ASSOCIATED KINESIN KIF4A-RELATED"/>
    <property type="match status" value="1"/>
</dbReference>
<evidence type="ECO:0000259" key="9">
    <source>
        <dbReference type="PROSITE" id="PS50067"/>
    </source>
</evidence>
<evidence type="ECO:0000256" key="8">
    <source>
        <dbReference type="SAM" id="MobiDB-lite"/>
    </source>
</evidence>
<evidence type="ECO:0000256" key="5">
    <source>
        <dbReference type="ARBA" id="ARBA00023054"/>
    </source>
</evidence>
<dbReference type="InterPro" id="IPR019821">
    <property type="entry name" value="Kinesin_motor_CS"/>
</dbReference>
<evidence type="ECO:0000256" key="6">
    <source>
        <dbReference type="PROSITE-ProRule" id="PRU00283"/>
    </source>
</evidence>
<dbReference type="PRINTS" id="PR00380">
    <property type="entry name" value="KINESINHEAVY"/>
</dbReference>
<evidence type="ECO:0000256" key="1">
    <source>
        <dbReference type="ARBA" id="ARBA00004496"/>
    </source>
</evidence>
<dbReference type="SUPFAM" id="SSF52540">
    <property type="entry name" value="P-loop containing nucleoside triphosphate hydrolases"/>
    <property type="match status" value="1"/>
</dbReference>
<dbReference type="GO" id="GO:0005874">
    <property type="term" value="C:microtubule"/>
    <property type="evidence" value="ECO:0007669"/>
    <property type="project" value="UniProtKB-KW"/>
</dbReference>
<keyword evidence="3 6" id="KW-0547">Nucleotide-binding</keyword>
<dbReference type="GO" id="GO:0007052">
    <property type="term" value="P:mitotic spindle organization"/>
    <property type="evidence" value="ECO:0007669"/>
    <property type="project" value="TreeGrafter"/>
</dbReference>
<feature type="domain" description="Kinesin motor" evidence="9">
    <location>
        <begin position="10"/>
        <end position="363"/>
    </location>
</feature>
<dbReference type="GO" id="GO:0005875">
    <property type="term" value="C:microtubule associated complex"/>
    <property type="evidence" value="ECO:0007669"/>
    <property type="project" value="TreeGrafter"/>
</dbReference>
<comment type="subcellular location">
    <subcellularLocation>
        <location evidence="1">Cytoplasm</location>
    </subcellularLocation>
</comment>
<keyword evidence="5" id="KW-0175">Coiled coil</keyword>
<dbReference type="GO" id="GO:0051231">
    <property type="term" value="P:spindle elongation"/>
    <property type="evidence" value="ECO:0007669"/>
    <property type="project" value="TreeGrafter"/>
</dbReference>
<feature type="region of interest" description="Disordered" evidence="8">
    <location>
        <begin position="608"/>
        <end position="709"/>
    </location>
</feature>
<dbReference type="PROSITE" id="PS00411">
    <property type="entry name" value="KINESIN_MOTOR_1"/>
    <property type="match status" value="1"/>
</dbReference>
<organism evidence="10">
    <name type="scientific">Pseudo-nitzschia arenysensis</name>
    <dbReference type="NCBI Taxonomy" id="697910"/>
    <lineage>
        <taxon>Eukaryota</taxon>
        <taxon>Sar</taxon>
        <taxon>Stramenopiles</taxon>
        <taxon>Ochrophyta</taxon>
        <taxon>Bacillariophyta</taxon>
        <taxon>Bacillariophyceae</taxon>
        <taxon>Bacillariophycidae</taxon>
        <taxon>Bacillariales</taxon>
        <taxon>Bacillariaceae</taxon>
        <taxon>Pseudo-nitzschia</taxon>
    </lineage>
</organism>
<dbReference type="InterPro" id="IPR036961">
    <property type="entry name" value="Kinesin_motor_dom_sf"/>
</dbReference>
<comment type="similarity">
    <text evidence="6 7">Belongs to the TRAFAC class myosin-kinesin ATPase superfamily. Kinesin family.</text>
</comment>
<dbReference type="AlphaFoldDB" id="A0A7R9ZTV0"/>
<sequence length="941" mass="104343">MGKADDASGNVRVVARIRPLAKYEIANGSKQIVSSLPSLSSTIGGPIQIPTEPEVLEVKPAGAEKRWFELDAVLDGKSTQEEAYIKSGAQQAVTKDLFKGFNCTILAYGQTGAGKTFTMGSAAGTSMEIGEFDGIIPRACVDLFSQIKTRCDGNAQVELSYLEIYNEEMRDLLADEKPKAKNGKVPEMKIRETLNGEVYVSGLSARSVDSPKAIGDYMEEASSKRVVASTKMNAVSSRSHAICVLRIKGVLEDSTKFEAKLTLVDLAGSERIKKTGAEGGRRKEGININKGLFVLGQVVSALSETRPKYKRKPPYRDSKLTRLLQDSLGGNSRTIMVACVSPADFNIDETVTTLRYATNARNIKNTATRNVIKSLSPEEAAKLQRENQLLKAQVAELQATIRKMGVSDIDTASTAATSMVSSIDSVSSEESGDDVDAGGEMTMSKQKARIEELENEVRKLKLSSSSNPSSSVITESMAEDAITLPNLKKRVAELEAEVEAKTDVENENMELQQEMNELKSDASSARLAADKMSKILEQLKDLKGDEIEKKRMEFDHIKVEEAWVSFVYQVLETNRQHMSKLQNDFMIVAKAVDSPDFLIEKNPNGFMTRIRNRMGGNRRQVGNGTPRSPTSGNSTHGGSSRHERSVKVSNGSSRHERGIPLGNSSRRERSVPMREDSSRSQRSAGNNSSRRSRSVPIDDESKQDPAEDPTNIMKVIVNLKDELKAAHEVIRQQRVQVESAMQHKSLQKSKTDDDANSESPVFLDTSTVSAEEYRKLKEKYTKLEIDRCWAEFQLRDRITNDALKFHRRIRTVMQKSKMQGSAAHEDPEIREMEIKSKVDAEIRQRLRTVMEHMKLFEGRMVQMQTHVNSEMDSLGAIRDSLRVQQDQMELEIGTSEIERAMIDKTDNDLLSQLTTLLVGPVKNLGSFTNDDIQPDVSGAVI</sequence>
<evidence type="ECO:0000256" key="3">
    <source>
        <dbReference type="ARBA" id="ARBA00022741"/>
    </source>
</evidence>
<evidence type="ECO:0000256" key="2">
    <source>
        <dbReference type="ARBA" id="ARBA00022490"/>
    </source>
</evidence>
<gene>
    <name evidence="10" type="ORF">PARE0329_LOCUS430</name>
</gene>
<evidence type="ECO:0000313" key="10">
    <source>
        <dbReference type="EMBL" id="CAD8343795.1"/>
    </source>
</evidence>
<dbReference type="InterPro" id="IPR001752">
    <property type="entry name" value="Kinesin_motor_dom"/>
</dbReference>
<dbReference type="SMART" id="SM00129">
    <property type="entry name" value="KISc"/>
    <property type="match status" value="1"/>
</dbReference>
<dbReference type="GO" id="GO:0008017">
    <property type="term" value="F:microtubule binding"/>
    <property type="evidence" value="ECO:0007669"/>
    <property type="project" value="InterPro"/>
</dbReference>
<keyword evidence="7" id="KW-0493">Microtubule</keyword>
<evidence type="ECO:0000256" key="7">
    <source>
        <dbReference type="RuleBase" id="RU000394"/>
    </source>
</evidence>
<dbReference type="GO" id="GO:0007018">
    <property type="term" value="P:microtubule-based movement"/>
    <property type="evidence" value="ECO:0007669"/>
    <property type="project" value="InterPro"/>
</dbReference>
<keyword evidence="2" id="KW-0963">Cytoplasm</keyword>
<protein>
    <recommendedName>
        <fullName evidence="7">Kinesin-like protein</fullName>
    </recommendedName>
</protein>
<feature type="compositionally biased region" description="Basic and acidic residues" evidence="8">
    <location>
        <begin position="665"/>
        <end position="679"/>
    </location>
</feature>
<keyword evidence="4 6" id="KW-0067">ATP-binding</keyword>
<dbReference type="EMBL" id="HBEH01000615">
    <property type="protein sequence ID" value="CAD8343795.1"/>
    <property type="molecule type" value="Transcribed_RNA"/>
</dbReference>
<dbReference type="Gene3D" id="3.40.850.10">
    <property type="entry name" value="Kinesin motor domain"/>
    <property type="match status" value="1"/>
</dbReference>
<dbReference type="PROSITE" id="PS50067">
    <property type="entry name" value="KINESIN_MOTOR_2"/>
    <property type="match status" value="1"/>
</dbReference>
<feature type="compositionally biased region" description="Low complexity" evidence="8">
    <location>
        <begin position="418"/>
        <end position="429"/>
    </location>
</feature>
<feature type="region of interest" description="Disordered" evidence="8">
    <location>
        <begin position="418"/>
        <end position="445"/>
    </location>
</feature>
<name>A0A7R9ZTV0_9STRA</name>
<feature type="binding site" evidence="6">
    <location>
        <begin position="109"/>
        <end position="116"/>
    </location>
    <ligand>
        <name>ATP</name>
        <dbReference type="ChEBI" id="CHEBI:30616"/>
    </ligand>
</feature>